<dbReference type="Proteomes" id="UP000199355">
    <property type="component" value="Unassembled WGS sequence"/>
</dbReference>
<feature type="region of interest" description="Disordered" evidence="7">
    <location>
        <begin position="1"/>
        <end position="28"/>
    </location>
</feature>
<protein>
    <submittedName>
        <fullName evidence="10">Uncharacterized membrane protein YjjP, DUF1212 family</fullName>
    </submittedName>
</protein>
<evidence type="ECO:0000256" key="2">
    <source>
        <dbReference type="ARBA" id="ARBA00022475"/>
    </source>
</evidence>
<sequence length="296" mass="31233">MTTGSRQSVALSPQKGGRDGGLSDGAGVALPAGSAPRAAPAARELIEFLQTFCSVQLAAGAQTSRVDRNTARIAKAYGFDVELAMLSRHFTISVVKPAPSGIPQERRTAVCAIVSGAPNFQRVAALNALSWHIGDEGLDLDEARRRFDAILAVPVLNPVLLRFLVACANAAFCRLFDGDAIAMGLVFCATLAAFYLRQKLLHWGMDMKITFFCSAFTASMLASPGLIFGWGTTPQTAIAASVLFLIPGIPLINAMMDILDGHVLMAVSRLVQASTLIVCIALGLALTMLLLGVDSL</sequence>
<organism evidence="10 11">
    <name type="scientific">Desulfovibrio legallii</name>
    <dbReference type="NCBI Taxonomy" id="571438"/>
    <lineage>
        <taxon>Bacteria</taxon>
        <taxon>Pseudomonadati</taxon>
        <taxon>Thermodesulfobacteriota</taxon>
        <taxon>Desulfovibrionia</taxon>
        <taxon>Desulfovibrionales</taxon>
        <taxon>Desulfovibrionaceae</taxon>
        <taxon>Desulfovibrio</taxon>
    </lineage>
</organism>
<dbReference type="GO" id="GO:0015744">
    <property type="term" value="P:succinate transport"/>
    <property type="evidence" value="ECO:0007669"/>
    <property type="project" value="TreeGrafter"/>
</dbReference>
<keyword evidence="5 8" id="KW-0472">Membrane</keyword>
<evidence type="ECO:0000313" key="11">
    <source>
        <dbReference type="Proteomes" id="UP000199355"/>
    </source>
</evidence>
<evidence type="ECO:0000256" key="8">
    <source>
        <dbReference type="SAM" id="Phobius"/>
    </source>
</evidence>
<feature type="transmembrane region" description="Helical" evidence="8">
    <location>
        <begin position="178"/>
        <end position="197"/>
    </location>
</feature>
<evidence type="ECO:0000256" key="6">
    <source>
        <dbReference type="ARBA" id="ARBA00034125"/>
    </source>
</evidence>
<dbReference type="RefSeq" id="WP_092153070.1">
    <property type="nucleotide sequence ID" value="NZ_FNBX01000004.1"/>
</dbReference>
<gene>
    <name evidence="10" type="ORF">SAMN05192586_104117</name>
</gene>
<keyword evidence="4 8" id="KW-1133">Transmembrane helix</keyword>
<dbReference type="GO" id="GO:0022857">
    <property type="term" value="F:transmembrane transporter activity"/>
    <property type="evidence" value="ECO:0007669"/>
    <property type="project" value="InterPro"/>
</dbReference>
<name>A0A1G7KIH4_9BACT</name>
<keyword evidence="2" id="KW-1003">Cell membrane</keyword>
<evidence type="ECO:0000313" key="10">
    <source>
        <dbReference type="EMBL" id="SDF36881.1"/>
    </source>
</evidence>
<keyword evidence="11" id="KW-1185">Reference proteome</keyword>
<comment type="similarity">
    <text evidence="6">Belongs to the ThrE exporter (TC 2.A.79) family.</text>
</comment>
<feature type="compositionally biased region" description="Polar residues" evidence="7">
    <location>
        <begin position="1"/>
        <end position="11"/>
    </location>
</feature>
<proteinExistence type="inferred from homology"/>
<feature type="transmembrane region" description="Helical" evidence="8">
    <location>
        <begin position="209"/>
        <end position="231"/>
    </location>
</feature>
<dbReference type="OrthoDB" id="9813917at2"/>
<evidence type="ECO:0000256" key="3">
    <source>
        <dbReference type="ARBA" id="ARBA00022692"/>
    </source>
</evidence>
<dbReference type="InterPro" id="IPR010619">
    <property type="entry name" value="ThrE-like_N"/>
</dbReference>
<feature type="transmembrane region" description="Helical" evidence="8">
    <location>
        <begin position="237"/>
        <end position="258"/>
    </location>
</feature>
<comment type="subcellular location">
    <subcellularLocation>
        <location evidence="1">Cell membrane</location>
        <topology evidence="1">Multi-pass membrane protein</topology>
    </subcellularLocation>
</comment>
<evidence type="ECO:0000256" key="1">
    <source>
        <dbReference type="ARBA" id="ARBA00004651"/>
    </source>
</evidence>
<dbReference type="PANTHER" id="PTHR34390:SF2">
    <property type="entry name" value="SUCCINATE TRANSPORTER SUBUNIT YJJP-RELATED"/>
    <property type="match status" value="1"/>
</dbReference>
<feature type="transmembrane region" description="Helical" evidence="8">
    <location>
        <begin position="270"/>
        <end position="293"/>
    </location>
</feature>
<feature type="domain" description="Threonine/serine exporter-like N-terminal" evidence="9">
    <location>
        <begin position="51"/>
        <end position="290"/>
    </location>
</feature>
<dbReference type="STRING" id="571438.SAMN05192586_104117"/>
<evidence type="ECO:0000259" key="9">
    <source>
        <dbReference type="Pfam" id="PF06738"/>
    </source>
</evidence>
<dbReference type="AlphaFoldDB" id="A0A1G7KIH4"/>
<dbReference type="Pfam" id="PF06738">
    <property type="entry name" value="ThrE"/>
    <property type="match status" value="1"/>
</dbReference>
<dbReference type="EMBL" id="FNBX01000004">
    <property type="protein sequence ID" value="SDF36881.1"/>
    <property type="molecule type" value="Genomic_DNA"/>
</dbReference>
<reference evidence="11" key="1">
    <citation type="submission" date="2016-10" db="EMBL/GenBank/DDBJ databases">
        <authorList>
            <person name="Varghese N."/>
            <person name="Submissions S."/>
        </authorList>
    </citation>
    <scope>NUCLEOTIDE SEQUENCE [LARGE SCALE GENOMIC DNA]</scope>
    <source>
        <strain evidence="11">KHC7</strain>
    </source>
</reference>
<evidence type="ECO:0000256" key="7">
    <source>
        <dbReference type="SAM" id="MobiDB-lite"/>
    </source>
</evidence>
<dbReference type="GO" id="GO:0005886">
    <property type="term" value="C:plasma membrane"/>
    <property type="evidence" value="ECO:0007669"/>
    <property type="project" value="UniProtKB-SubCell"/>
</dbReference>
<keyword evidence="3 8" id="KW-0812">Transmembrane</keyword>
<evidence type="ECO:0000256" key="5">
    <source>
        <dbReference type="ARBA" id="ARBA00023136"/>
    </source>
</evidence>
<evidence type="ECO:0000256" key="4">
    <source>
        <dbReference type="ARBA" id="ARBA00022989"/>
    </source>
</evidence>
<accession>A0A1G7KIH4</accession>
<dbReference type="PANTHER" id="PTHR34390">
    <property type="entry name" value="UPF0442 PROTEIN YJJB-RELATED"/>
    <property type="match status" value="1"/>
</dbReference>
<dbReference type="InterPro" id="IPR050539">
    <property type="entry name" value="ThrE_Dicarb/AminoAcid_Exp"/>
</dbReference>